<evidence type="ECO:0000256" key="2">
    <source>
        <dbReference type="ARBA" id="ARBA00022448"/>
    </source>
</evidence>
<dbReference type="PANTHER" id="PTHR30193">
    <property type="entry name" value="ABC TRANSPORTER PERMEASE PROTEIN"/>
    <property type="match status" value="1"/>
</dbReference>
<dbReference type="Gene3D" id="1.10.3720.10">
    <property type="entry name" value="MetI-like"/>
    <property type="match status" value="1"/>
</dbReference>
<keyword evidence="11" id="KW-1185">Reference proteome</keyword>
<feature type="transmembrane region" description="Helical" evidence="7">
    <location>
        <begin position="53"/>
        <end position="82"/>
    </location>
</feature>
<keyword evidence="3" id="KW-1003">Cell membrane</keyword>
<dbReference type="InterPro" id="IPR000515">
    <property type="entry name" value="MetI-like"/>
</dbReference>
<dbReference type="InterPro" id="IPR051393">
    <property type="entry name" value="ABC_transporter_permease"/>
</dbReference>
<dbReference type="Proteomes" id="UP000612352">
    <property type="component" value="Unassembled WGS sequence"/>
</dbReference>
<evidence type="ECO:0000256" key="4">
    <source>
        <dbReference type="ARBA" id="ARBA00022692"/>
    </source>
</evidence>
<feature type="region of interest" description="Disordered" evidence="8">
    <location>
        <begin position="1"/>
        <end position="24"/>
    </location>
</feature>
<evidence type="ECO:0000256" key="8">
    <source>
        <dbReference type="SAM" id="MobiDB-lite"/>
    </source>
</evidence>
<organism evidence="10 11">
    <name type="scientific">Brachybacterium halotolerans</name>
    <dbReference type="NCBI Taxonomy" id="2795215"/>
    <lineage>
        <taxon>Bacteria</taxon>
        <taxon>Bacillati</taxon>
        <taxon>Actinomycetota</taxon>
        <taxon>Actinomycetes</taxon>
        <taxon>Micrococcales</taxon>
        <taxon>Dermabacteraceae</taxon>
        <taxon>Brachybacterium</taxon>
    </lineage>
</organism>
<comment type="similarity">
    <text evidence="7">Belongs to the binding-protein-dependent transport system permease family.</text>
</comment>
<dbReference type="RefSeq" id="WP_200502034.1">
    <property type="nucleotide sequence ID" value="NZ_JAEDAJ010000003.1"/>
</dbReference>
<evidence type="ECO:0000313" key="10">
    <source>
        <dbReference type="EMBL" id="MBK0331429.1"/>
    </source>
</evidence>
<feature type="transmembrane region" description="Helical" evidence="7">
    <location>
        <begin position="303"/>
        <end position="327"/>
    </location>
</feature>
<comment type="subcellular location">
    <subcellularLocation>
        <location evidence="1 7">Cell membrane</location>
        <topology evidence="1 7">Multi-pass membrane protein</topology>
    </subcellularLocation>
</comment>
<evidence type="ECO:0000256" key="6">
    <source>
        <dbReference type="ARBA" id="ARBA00023136"/>
    </source>
</evidence>
<gene>
    <name evidence="10" type="ORF">I8D64_08445</name>
</gene>
<evidence type="ECO:0000256" key="3">
    <source>
        <dbReference type="ARBA" id="ARBA00022475"/>
    </source>
</evidence>
<comment type="caution">
    <text evidence="10">The sequence shown here is derived from an EMBL/GenBank/DDBJ whole genome shotgun (WGS) entry which is preliminary data.</text>
</comment>
<feature type="transmembrane region" description="Helical" evidence="7">
    <location>
        <begin position="116"/>
        <end position="136"/>
    </location>
</feature>
<evidence type="ECO:0000256" key="1">
    <source>
        <dbReference type="ARBA" id="ARBA00004651"/>
    </source>
</evidence>
<keyword evidence="2 7" id="KW-0813">Transport</keyword>
<evidence type="ECO:0000313" key="11">
    <source>
        <dbReference type="Proteomes" id="UP000612352"/>
    </source>
</evidence>
<dbReference type="InterPro" id="IPR035906">
    <property type="entry name" value="MetI-like_sf"/>
</dbReference>
<protein>
    <submittedName>
        <fullName evidence="10">Sugar ABC transporter permease</fullName>
    </submittedName>
</protein>
<feature type="transmembrane region" description="Helical" evidence="7">
    <location>
        <begin position="148"/>
        <end position="168"/>
    </location>
</feature>
<keyword evidence="5 7" id="KW-1133">Transmembrane helix</keyword>
<sequence>MSATTPVGPAANTPPPAALVRSGRRHARVSAGTRASGASRPPGRGRLTRPERIWGRIFIAPPVLGFALFALAPLLFSCYAAFTHWNGLSSPVFSGLTNFRTMAGDPQFWQSLWNTLFLMIGIPIGLAISLALAIALNRRMPGRAAFRVIYYLPGVSSVAAISILWQWALNGDFGLVNELLRMVGIDGPNWLAEKTWVKPALILMGVWKGLGFSTLLYLAALQSVPRNLLEAAMLDGAGAWRRFRHVTLPMLSPVTFFLVVTGIIGGAQMFAEINIMTPTGGPEFGSATIVWYIWQQGFQNLKLGYATAMSLVLGALIFLVTAFQFYLNSRNVFTVE</sequence>
<dbReference type="PROSITE" id="PS50928">
    <property type="entry name" value="ABC_TM1"/>
    <property type="match status" value="1"/>
</dbReference>
<accession>A0ABS1B9U0</accession>
<evidence type="ECO:0000256" key="7">
    <source>
        <dbReference type="RuleBase" id="RU363032"/>
    </source>
</evidence>
<dbReference type="EMBL" id="JAEDAJ010000003">
    <property type="protein sequence ID" value="MBK0331429.1"/>
    <property type="molecule type" value="Genomic_DNA"/>
</dbReference>
<feature type="transmembrane region" description="Helical" evidence="7">
    <location>
        <begin position="250"/>
        <end position="271"/>
    </location>
</feature>
<evidence type="ECO:0000256" key="5">
    <source>
        <dbReference type="ARBA" id="ARBA00022989"/>
    </source>
</evidence>
<dbReference type="SUPFAM" id="SSF161098">
    <property type="entry name" value="MetI-like"/>
    <property type="match status" value="1"/>
</dbReference>
<dbReference type="PANTHER" id="PTHR30193:SF37">
    <property type="entry name" value="INNER MEMBRANE ABC TRANSPORTER PERMEASE PROTEIN YCJO"/>
    <property type="match status" value="1"/>
</dbReference>
<dbReference type="Pfam" id="PF00528">
    <property type="entry name" value="BPD_transp_1"/>
    <property type="match status" value="1"/>
</dbReference>
<feature type="domain" description="ABC transmembrane type-1" evidence="9">
    <location>
        <begin position="111"/>
        <end position="324"/>
    </location>
</feature>
<dbReference type="CDD" id="cd06261">
    <property type="entry name" value="TM_PBP2"/>
    <property type="match status" value="1"/>
</dbReference>
<name>A0ABS1B9U0_9MICO</name>
<keyword evidence="4 7" id="KW-0812">Transmembrane</keyword>
<keyword evidence="6 7" id="KW-0472">Membrane</keyword>
<feature type="transmembrane region" description="Helical" evidence="7">
    <location>
        <begin position="200"/>
        <end position="220"/>
    </location>
</feature>
<reference evidence="10 11" key="1">
    <citation type="submission" date="2020-12" db="EMBL/GenBank/DDBJ databases">
        <title>Brachybacterium sp. MASK1Z-5, whole genome shotgun sequence.</title>
        <authorList>
            <person name="Tuo L."/>
        </authorList>
    </citation>
    <scope>NUCLEOTIDE SEQUENCE [LARGE SCALE GENOMIC DNA]</scope>
    <source>
        <strain evidence="10 11">MASK1Z-5</strain>
    </source>
</reference>
<proteinExistence type="inferred from homology"/>
<evidence type="ECO:0000259" key="9">
    <source>
        <dbReference type="PROSITE" id="PS50928"/>
    </source>
</evidence>